<dbReference type="PANTHER" id="PTHR43790">
    <property type="entry name" value="CARBOHYDRATE TRANSPORT ATP-BINDING PROTEIN MG119-RELATED"/>
    <property type="match status" value="1"/>
</dbReference>
<accession>A0ABU3MDG5</accession>
<evidence type="ECO:0000313" key="5">
    <source>
        <dbReference type="Proteomes" id="UP001258945"/>
    </source>
</evidence>
<dbReference type="PANTHER" id="PTHR43790:SF4">
    <property type="entry name" value="GUANOSINE IMPORT ATP-BINDING PROTEIN NUPO"/>
    <property type="match status" value="1"/>
</dbReference>
<keyword evidence="1" id="KW-0547">Nucleotide-binding</keyword>
<dbReference type="Proteomes" id="UP001258945">
    <property type="component" value="Unassembled WGS sequence"/>
</dbReference>
<keyword evidence="2 4" id="KW-0067">ATP-binding</keyword>
<dbReference type="SMART" id="SM00382">
    <property type="entry name" value="AAA"/>
    <property type="match status" value="2"/>
</dbReference>
<evidence type="ECO:0000256" key="2">
    <source>
        <dbReference type="ARBA" id="ARBA00022840"/>
    </source>
</evidence>
<name>A0ABU3MDG5_9PROT</name>
<dbReference type="InterPro" id="IPR050107">
    <property type="entry name" value="ABC_carbohydrate_import_ATPase"/>
</dbReference>
<dbReference type="EMBL" id="JAVVDO010000009">
    <property type="protein sequence ID" value="MDT8330919.1"/>
    <property type="molecule type" value="Genomic_DNA"/>
</dbReference>
<protein>
    <submittedName>
        <fullName evidence="4">ABC transporter ATP-binding protein</fullName>
    </submittedName>
</protein>
<evidence type="ECO:0000259" key="3">
    <source>
        <dbReference type="PROSITE" id="PS50893"/>
    </source>
</evidence>
<dbReference type="RefSeq" id="WP_237183187.1">
    <property type="nucleotide sequence ID" value="NZ_CP015583.1"/>
</dbReference>
<organism evidence="4 5">
    <name type="scientific">Roseomonas gilardii</name>
    <dbReference type="NCBI Taxonomy" id="257708"/>
    <lineage>
        <taxon>Bacteria</taxon>
        <taxon>Pseudomonadati</taxon>
        <taxon>Pseudomonadota</taxon>
        <taxon>Alphaproteobacteria</taxon>
        <taxon>Acetobacterales</taxon>
        <taxon>Roseomonadaceae</taxon>
        <taxon>Roseomonas</taxon>
    </lineage>
</organism>
<dbReference type="CDD" id="cd03216">
    <property type="entry name" value="ABC_Carb_Monos_I"/>
    <property type="match status" value="1"/>
</dbReference>
<proteinExistence type="predicted"/>
<keyword evidence="5" id="KW-1185">Reference proteome</keyword>
<dbReference type="InterPro" id="IPR003593">
    <property type="entry name" value="AAA+_ATPase"/>
</dbReference>
<dbReference type="InterPro" id="IPR027417">
    <property type="entry name" value="P-loop_NTPase"/>
</dbReference>
<dbReference type="Gene3D" id="3.40.50.300">
    <property type="entry name" value="P-loop containing nucleotide triphosphate hydrolases"/>
    <property type="match status" value="2"/>
</dbReference>
<dbReference type="PROSITE" id="PS50893">
    <property type="entry name" value="ABC_TRANSPORTER_2"/>
    <property type="match status" value="2"/>
</dbReference>
<dbReference type="CDD" id="cd03215">
    <property type="entry name" value="ABC_Carb_Monos_II"/>
    <property type="match status" value="1"/>
</dbReference>
<feature type="domain" description="ABC transporter" evidence="3">
    <location>
        <begin position="15"/>
        <end position="250"/>
    </location>
</feature>
<comment type="caution">
    <text evidence="4">The sequence shown here is derived from an EMBL/GenBank/DDBJ whole genome shotgun (WGS) entry which is preliminary data.</text>
</comment>
<dbReference type="InterPro" id="IPR017871">
    <property type="entry name" value="ABC_transporter-like_CS"/>
</dbReference>
<feature type="domain" description="ABC transporter" evidence="3">
    <location>
        <begin position="267"/>
        <end position="518"/>
    </location>
</feature>
<evidence type="ECO:0000313" key="4">
    <source>
        <dbReference type="EMBL" id="MDT8330919.1"/>
    </source>
</evidence>
<gene>
    <name evidence="4" type="ORF">RQ831_07620</name>
</gene>
<dbReference type="SUPFAM" id="SSF52540">
    <property type="entry name" value="P-loop containing nucleoside triphosphate hydrolases"/>
    <property type="match status" value="2"/>
</dbReference>
<dbReference type="Pfam" id="PF00005">
    <property type="entry name" value="ABC_tran"/>
    <property type="match status" value="2"/>
</dbReference>
<sequence length="531" mass="57030">MPELSAPSPEAPPAIELVAISKRFGTVQANRAVDLTIRRGEIHGIIGENGAGKSTLMSILNGFYTADSGRILVGGREVRIATSADAIALGIEMVHQHFMLVESFTVLENVMLGAEGGALLAKGRTRARAELGRLAAEYGLSVDPDALVGDLPVGAQQRVEILKALYRGAEVLILDEPTGVLTPQEADDLFRVLHALRAQGKTVLLITHKLREIMAVTDRVSVMRAGEMVAHRVTAQTSAEELGELMIGRRLRRDHAKPPARPGPVLLEVEDLRLRDAAGVERLSSVSFALRGGEILGVAGVAGNGQSELLEVLAGMRAPGSGRIRLRGEEIFPGGAGRAMPGPAEMRRRRVAHVPEDRLRTGLVRGFPAMDSAILGYEHDPAWRRAGLMDPARIEAHAERLMREHDVRPVAPRLRSALFSGGNQQKLIMGREIERDPDLLLVGQPTRGVDIGGIDAIHTRLLAARAAGKAVLVVSVELDEIMRLSDRILVMCGGRVMGELPAEEADEARLGLMMAGAGMEGREAGSREVRA</sequence>
<dbReference type="InterPro" id="IPR003439">
    <property type="entry name" value="ABC_transporter-like_ATP-bd"/>
</dbReference>
<reference evidence="4 5" key="1">
    <citation type="journal article" date="2019" name="Microb. Pathog.">
        <title>Comparison of VITEK 2, MALDI-TOF MS, 16S rRNA gene sequencing, and whole-genome sequencing for identification of Roseomonas mucosa.</title>
        <authorList>
            <person name="Rudolph W.W."/>
            <person name="Gunzer F."/>
            <person name="Trauth M."/>
            <person name="Bunk B."/>
            <person name="Bigge R."/>
            <person name="Schrottner P."/>
        </authorList>
    </citation>
    <scope>NUCLEOTIDE SEQUENCE [LARGE SCALE GENOMIC DNA]</scope>
    <source>
        <strain evidence="4 5">DSM 103800</strain>
    </source>
</reference>
<evidence type="ECO:0000256" key="1">
    <source>
        <dbReference type="ARBA" id="ARBA00022741"/>
    </source>
</evidence>
<dbReference type="GO" id="GO:0005524">
    <property type="term" value="F:ATP binding"/>
    <property type="evidence" value="ECO:0007669"/>
    <property type="project" value="UniProtKB-KW"/>
</dbReference>
<dbReference type="PROSITE" id="PS00211">
    <property type="entry name" value="ABC_TRANSPORTER_1"/>
    <property type="match status" value="1"/>
</dbReference>